<dbReference type="Proteomes" id="UP000824881">
    <property type="component" value="Unassembled WGS sequence"/>
</dbReference>
<accession>A0ACB7II24</accession>
<gene>
    <name evidence="1" type="ORF">CCMSSC00406_0008473</name>
</gene>
<reference evidence="1 2" key="1">
    <citation type="journal article" date="2021" name="Appl. Environ. Microbiol.">
        <title>Genetic linkage and physical mapping for an oyster mushroom Pleurotus cornucopiae and QTL analysis for the trait cap color.</title>
        <authorList>
            <person name="Zhang Y."/>
            <person name="Gao W."/>
            <person name="Sonnenberg A."/>
            <person name="Chen Q."/>
            <person name="Zhang J."/>
            <person name="Huang C."/>
        </authorList>
    </citation>
    <scope>NUCLEOTIDE SEQUENCE [LARGE SCALE GENOMIC DNA]</scope>
    <source>
        <strain evidence="1">CCMSSC00406</strain>
    </source>
</reference>
<protein>
    <submittedName>
        <fullName evidence="1">Uncharacterized protein</fullName>
    </submittedName>
</protein>
<keyword evidence="2" id="KW-1185">Reference proteome</keyword>
<proteinExistence type="predicted"/>
<name>A0ACB7II24_PLECO</name>
<sequence>MVAAILPNVASAVMETSSPDYSDDECARFSCSNLFWSCHPASPSLDCPLTVKGLIDDGSSIVLIRESVARRLKLPILQASDPFQCQAAFSNDKTALSLSSYIKIRPFSSDGHFSSRTLRAFISPTLVTNLILGLPFLNSYGLVVDHGHGSCIVKLDNSTSYDLLRTSGCVPSKPTLRWKMGHTRASEVRAARWRARPAIRDILLGEEMTARLRPRLNVHPSRGQCGSRLNNIIAALKERIQDLNAMETFEAQLKHMDGEMKRKYADLFPDDIPPVHQLPDMTYHRFILKDVHKIIRKREYACPRKWQDTWHTLLDGHLAAGRMRPSDSEYSSPAFLVPKADPNAMPQWVNDYRELNENTVVDKFPLPRIADILADCGRGKIWGKLDMTNTFFQTKVHPDHIKYTAVRTPFGLYEWVVMPQGCRNAPSTHQRRMVAALRPWIGKICHVYLDDIIIWSANLAEHIRNVETILQALRAFTVR</sequence>
<organism evidence="1 2">
    <name type="scientific">Pleurotus cornucopiae</name>
    <name type="common">Cornucopia mushroom</name>
    <dbReference type="NCBI Taxonomy" id="5321"/>
    <lineage>
        <taxon>Eukaryota</taxon>
        <taxon>Fungi</taxon>
        <taxon>Dikarya</taxon>
        <taxon>Basidiomycota</taxon>
        <taxon>Agaricomycotina</taxon>
        <taxon>Agaricomycetes</taxon>
        <taxon>Agaricomycetidae</taxon>
        <taxon>Agaricales</taxon>
        <taxon>Pleurotineae</taxon>
        <taxon>Pleurotaceae</taxon>
        <taxon>Pleurotus</taxon>
    </lineage>
</organism>
<evidence type="ECO:0000313" key="1">
    <source>
        <dbReference type="EMBL" id="KAG9217546.1"/>
    </source>
</evidence>
<evidence type="ECO:0000313" key="2">
    <source>
        <dbReference type="Proteomes" id="UP000824881"/>
    </source>
</evidence>
<dbReference type="EMBL" id="WQMT02000011">
    <property type="protein sequence ID" value="KAG9217546.1"/>
    <property type="molecule type" value="Genomic_DNA"/>
</dbReference>
<comment type="caution">
    <text evidence="1">The sequence shown here is derived from an EMBL/GenBank/DDBJ whole genome shotgun (WGS) entry which is preliminary data.</text>
</comment>